<dbReference type="AlphaFoldDB" id="A0A4Y7LTS1"/>
<evidence type="ECO:0000313" key="3">
    <source>
        <dbReference type="EMBL" id="SVE72998.1"/>
    </source>
</evidence>
<dbReference type="PANTHER" id="PTHR12761:SF1">
    <property type="entry name" value="BLOC-3 COMPLEX MEMBER HPS1"/>
    <property type="match status" value="1"/>
</dbReference>
<evidence type="ECO:0000259" key="1">
    <source>
        <dbReference type="Pfam" id="PF19036"/>
    </source>
</evidence>
<dbReference type="GO" id="GO:0016192">
    <property type="term" value="P:vesicle-mediated transport"/>
    <property type="evidence" value="ECO:0007669"/>
    <property type="project" value="InterPro"/>
</dbReference>
<feature type="domain" description="FUZ/MON1/HPS1 first Longin" evidence="1">
    <location>
        <begin position="53"/>
        <end position="150"/>
    </location>
</feature>
<dbReference type="Pfam" id="PF19038">
    <property type="entry name" value="Fuz_longin_3"/>
    <property type="match status" value="1"/>
</dbReference>
<reference evidence="3" key="1">
    <citation type="submission" date="2018-08" db="EMBL/GenBank/DDBJ databases">
        <authorList>
            <person name="Cornetti L."/>
        </authorList>
    </citation>
    <scope>NUCLEOTIDE SEQUENCE</scope>
    <source>
        <strain evidence="3">OM-SAIQ-clone2</strain>
    </source>
</reference>
<dbReference type="EMBL" id="LR003379">
    <property type="protein sequence ID" value="SVE72998.1"/>
    <property type="molecule type" value="mRNA"/>
</dbReference>
<dbReference type="InterPro" id="IPR043970">
    <property type="entry name" value="FUZ/MON1/HPS1_longin_3"/>
</dbReference>
<protein>
    <submittedName>
        <fullName evidence="3">EOG090X07YB</fullName>
    </submittedName>
</protein>
<proteinExistence type="evidence at transcript level"/>
<evidence type="ECO:0000259" key="2">
    <source>
        <dbReference type="Pfam" id="PF19038"/>
    </source>
</evidence>
<name>A0A4Y7LTS1_9CRUS</name>
<dbReference type="InterPro" id="IPR026053">
    <property type="entry name" value="HPS1"/>
</dbReference>
<organism evidence="3">
    <name type="scientific">Ceriodaphnia reticulata</name>
    <dbReference type="NCBI Taxonomy" id="302197"/>
    <lineage>
        <taxon>Eukaryota</taxon>
        <taxon>Metazoa</taxon>
        <taxon>Ecdysozoa</taxon>
        <taxon>Arthropoda</taxon>
        <taxon>Crustacea</taxon>
        <taxon>Branchiopoda</taxon>
        <taxon>Diplostraca</taxon>
        <taxon>Cladocera</taxon>
        <taxon>Anomopoda</taxon>
        <taxon>Daphniidae</taxon>
        <taxon>Ceriodaphnia</taxon>
    </lineage>
</organism>
<dbReference type="GO" id="GO:0031085">
    <property type="term" value="C:BLOC-3 complex"/>
    <property type="evidence" value="ECO:0007669"/>
    <property type="project" value="TreeGrafter"/>
</dbReference>
<dbReference type="GO" id="GO:0005085">
    <property type="term" value="F:guanyl-nucleotide exchange factor activity"/>
    <property type="evidence" value="ECO:0007669"/>
    <property type="project" value="TreeGrafter"/>
</dbReference>
<feature type="domain" description="FUZ/MON1/HPS1 third Longin" evidence="2">
    <location>
        <begin position="398"/>
        <end position="540"/>
    </location>
</feature>
<gene>
    <name evidence="3" type="primary">EOG090X07YB</name>
</gene>
<accession>A0A4Y7LTS1</accession>
<sequence>MIGVILFDNHDDLLYVFKDDEFKKRIHSVSNTLEMCVPAENSQDDDDVRTRRETESMILMQIFSPLLTSYRIMTHEFQNSYDCIACEDGSTVAFYEQMGFLLIAVAKSSVSAVHLARVCFSVMQHVCGPSLSVLKHSDTHSELATLLIQTFLKLRQSSQPIVTESLNYEPISEAVNSSILRVLQVAVEDLNDRGGIPENRTHILIIKETNIVAIYSGKGTSELKIEEILFLIIVANAFDHSRSSTRHSLIILESCVPYTIHIQRVENGLDIVVLIEGGLQQIANSLFSLLKSVSSSPVKLDLIPKQLKQVQKMAYKLHQRQWCDMLVWRPEQSQNQSAMSAFVRQILHGFEIVCLNPSLLFAAVEHVSGVIDEIQLSIPIQSLSQPCRLTPLLKIHPGLVHFVLIDRKNHRMISPRLSLERNDSTFENMWKIFHTSLEWLNEGMPNLLWNDKQLCYSHAIWIEDAANQKLPWKSNWDIPTGTLGYPALIGSCFYENLLRQGLEDEEAEPAHYLQLFCIHLALTSPSSIVEQSKRMANYLKRFIYPSLGRLEDLF</sequence>
<dbReference type="InterPro" id="IPR043972">
    <property type="entry name" value="FUZ/MON1/HPS1_longin_1"/>
</dbReference>
<dbReference type="PANTHER" id="PTHR12761">
    <property type="entry name" value="HERMANSKY-PUDLAK SYNDROME PROTEIN 1"/>
    <property type="match status" value="1"/>
</dbReference>
<dbReference type="Pfam" id="PF19036">
    <property type="entry name" value="Fuz_longin_1"/>
    <property type="match status" value="1"/>
</dbReference>